<protein>
    <submittedName>
        <fullName evidence="1 3">Uncharacterized protein</fullName>
    </submittedName>
</protein>
<gene>
    <name evidence="1" type="ORF">SBAD_LOCUS3949</name>
</gene>
<accession>A0A183IK03</accession>
<dbReference type="Proteomes" id="UP000270296">
    <property type="component" value="Unassembled WGS sequence"/>
</dbReference>
<proteinExistence type="predicted"/>
<reference evidence="3" key="1">
    <citation type="submission" date="2016-06" db="UniProtKB">
        <authorList>
            <consortium name="WormBaseParasite"/>
        </authorList>
    </citation>
    <scope>IDENTIFICATION</scope>
</reference>
<dbReference type="AlphaFoldDB" id="A0A183IK03"/>
<evidence type="ECO:0000313" key="3">
    <source>
        <dbReference type="WBParaSite" id="SBAD_0000412501-mRNA-1"/>
    </source>
</evidence>
<evidence type="ECO:0000313" key="2">
    <source>
        <dbReference type="Proteomes" id="UP000270296"/>
    </source>
</evidence>
<evidence type="ECO:0000313" key="1">
    <source>
        <dbReference type="EMBL" id="VDP02871.1"/>
    </source>
</evidence>
<name>A0A183IK03_9BILA</name>
<keyword evidence="2" id="KW-1185">Reference proteome</keyword>
<reference evidence="1 2" key="2">
    <citation type="submission" date="2018-11" db="EMBL/GenBank/DDBJ databases">
        <authorList>
            <consortium name="Pathogen Informatics"/>
        </authorList>
    </citation>
    <scope>NUCLEOTIDE SEQUENCE [LARGE SCALE GENOMIC DNA]</scope>
</reference>
<dbReference type="WBParaSite" id="SBAD_0000412501-mRNA-1">
    <property type="protein sequence ID" value="SBAD_0000412501-mRNA-1"/>
    <property type="gene ID" value="SBAD_0000412501"/>
</dbReference>
<organism evidence="3">
    <name type="scientific">Soboliphyme baturini</name>
    <dbReference type="NCBI Taxonomy" id="241478"/>
    <lineage>
        <taxon>Eukaryota</taxon>
        <taxon>Metazoa</taxon>
        <taxon>Ecdysozoa</taxon>
        <taxon>Nematoda</taxon>
        <taxon>Enoplea</taxon>
        <taxon>Dorylaimia</taxon>
        <taxon>Dioctophymatida</taxon>
        <taxon>Dioctophymatoidea</taxon>
        <taxon>Soboliphymatidae</taxon>
        <taxon>Soboliphyme</taxon>
    </lineage>
</organism>
<sequence>MHESLRATVLSGGPWSLKPVSNHRAPHSIIPACASADWIEDIGPEGAARLSGRCYGSQRNSIVCSLCGHCLPRDMICSSVLKSLPSFPSVNRRSLVTSQKAANFRSFFDTLSKLSIPFRPPSTTAVHLVMATTTTMKTTDN</sequence>
<dbReference type="EMBL" id="UZAM01008036">
    <property type="protein sequence ID" value="VDP02871.1"/>
    <property type="molecule type" value="Genomic_DNA"/>
</dbReference>